<keyword evidence="1" id="KW-0472">Membrane</keyword>
<dbReference type="KEGG" id="scy:SCATT_34450"/>
<dbReference type="Proteomes" id="UP000007842">
    <property type="component" value="Chromosome"/>
</dbReference>
<feature type="transmembrane region" description="Helical" evidence="1">
    <location>
        <begin position="131"/>
        <end position="155"/>
    </location>
</feature>
<dbReference type="AlphaFoldDB" id="G8WSI2"/>
<dbReference type="STRING" id="1003195.SCATT_34450"/>
<evidence type="ECO:0000313" key="3">
    <source>
        <dbReference type="Proteomes" id="UP000007842"/>
    </source>
</evidence>
<accession>G8WSI2</accession>
<feature type="transmembrane region" description="Helical" evidence="1">
    <location>
        <begin position="45"/>
        <end position="68"/>
    </location>
</feature>
<dbReference type="RefSeq" id="WP_014628182.1">
    <property type="nucleotide sequence ID" value="NC_017586.1"/>
</dbReference>
<keyword evidence="3" id="KW-1185">Reference proteome</keyword>
<proteinExistence type="predicted"/>
<name>G8WSI2_STREN</name>
<dbReference type="EMBL" id="CP003219">
    <property type="protein sequence ID" value="AEW95816.1"/>
    <property type="molecule type" value="Genomic_DNA"/>
</dbReference>
<keyword evidence="1" id="KW-0812">Transmembrane</keyword>
<keyword evidence="1" id="KW-1133">Transmembrane helix</keyword>
<reference evidence="3" key="1">
    <citation type="submission" date="2011-12" db="EMBL/GenBank/DDBJ databases">
        <title>Complete genome sequence of Streptomyces cattleya strain DSM 46488.</title>
        <authorList>
            <person name="Ou H.-Y."/>
            <person name="Li P."/>
            <person name="Zhao C."/>
            <person name="O'Hagan D."/>
            <person name="Deng Z."/>
        </authorList>
    </citation>
    <scope>NUCLEOTIDE SEQUENCE [LARGE SCALE GENOMIC DNA]</scope>
    <source>
        <strain evidence="3">ATCC 35852 / DSM 46488 / JCM 4925 / NBRC 14057 / NRRL 8057</strain>
    </source>
</reference>
<sequence>MTTIQGKVVMPGMASPTTPDPPVPRLPVVGTTWYRRGVRYWLRRASIALFILLFTAFFCFIAFSLYQGFRSALPPWLRPYWDWAEIAATCVTLPWGWIAARRQYRKEIADPPTPEDAWRIKRERARRGRSLAVTGRALLIIAAPVMPAFAGFFVAQMICAVTVPRYPSELGALKAMAAAAAQRTP</sequence>
<organism evidence="2 3">
    <name type="scientific">Streptantibioticus cattleyicolor (strain ATCC 35852 / DSM 46488 / JCM 4925 / NBRC 14057 / NRRL 8057)</name>
    <name type="common">Streptomyces cattleya</name>
    <dbReference type="NCBI Taxonomy" id="1003195"/>
    <lineage>
        <taxon>Bacteria</taxon>
        <taxon>Bacillati</taxon>
        <taxon>Actinomycetota</taxon>
        <taxon>Actinomycetes</taxon>
        <taxon>Kitasatosporales</taxon>
        <taxon>Streptomycetaceae</taxon>
        <taxon>Streptantibioticus</taxon>
    </lineage>
</organism>
<dbReference type="PATRIC" id="fig|1003195.29.peg.3439"/>
<dbReference type="eggNOG" id="ENOG5030DDM">
    <property type="taxonomic scope" value="Bacteria"/>
</dbReference>
<feature type="transmembrane region" description="Helical" evidence="1">
    <location>
        <begin position="80"/>
        <end position="100"/>
    </location>
</feature>
<evidence type="ECO:0000256" key="1">
    <source>
        <dbReference type="SAM" id="Phobius"/>
    </source>
</evidence>
<gene>
    <name evidence="2" type="ordered locus">SCATT_34450</name>
</gene>
<protein>
    <submittedName>
        <fullName evidence="2">Uncharacterized protein</fullName>
    </submittedName>
</protein>
<evidence type="ECO:0000313" key="2">
    <source>
        <dbReference type="EMBL" id="AEW95816.1"/>
    </source>
</evidence>
<dbReference type="HOGENOM" id="CLU_1460467_0_0_11"/>